<keyword evidence="1" id="KW-0175">Coiled coil</keyword>
<name>A0A1G8UWB6_9BACI</name>
<accession>A0A1G8UWB6</accession>
<dbReference type="Gene3D" id="1.10.1660.10">
    <property type="match status" value="1"/>
</dbReference>
<evidence type="ECO:0000313" key="2">
    <source>
        <dbReference type="EMBL" id="SDJ57210.1"/>
    </source>
</evidence>
<dbReference type="EMBL" id="FNEV01000007">
    <property type="protein sequence ID" value="SDJ57210.1"/>
    <property type="molecule type" value="Genomic_DNA"/>
</dbReference>
<protein>
    <recommendedName>
        <fullName evidence="4">HTH merR-type domain-containing protein</fullName>
    </recommendedName>
</protein>
<dbReference type="AlphaFoldDB" id="A0A1G8UWB6"/>
<reference evidence="3" key="1">
    <citation type="submission" date="2016-10" db="EMBL/GenBank/DDBJ databases">
        <authorList>
            <person name="Varghese N."/>
            <person name="Submissions S."/>
        </authorList>
    </citation>
    <scope>NUCLEOTIDE SEQUENCE [LARGE SCALE GENOMIC DNA]</scope>
    <source>
        <strain evidence="3">DSM 4771</strain>
    </source>
</reference>
<proteinExistence type="predicted"/>
<dbReference type="RefSeq" id="WP_093194098.1">
    <property type="nucleotide sequence ID" value="NZ_FNEV01000007.1"/>
</dbReference>
<organism evidence="2 3">
    <name type="scientific">Salimicrobium halophilum</name>
    <dbReference type="NCBI Taxonomy" id="86666"/>
    <lineage>
        <taxon>Bacteria</taxon>
        <taxon>Bacillati</taxon>
        <taxon>Bacillota</taxon>
        <taxon>Bacilli</taxon>
        <taxon>Bacillales</taxon>
        <taxon>Bacillaceae</taxon>
        <taxon>Salimicrobium</taxon>
    </lineage>
</organism>
<evidence type="ECO:0008006" key="4">
    <source>
        <dbReference type="Google" id="ProtNLM"/>
    </source>
</evidence>
<evidence type="ECO:0000313" key="3">
    <source>
        <dbReference type="Proteomes" id="UP000199225"/>
    </source>
</evidence>
<gene>
    <name evidence="2" type="ORF">SAMN04490247_2394</name>
</gene>
<evidence type="ECO:0000256" key="1">
    <source>
        <dbReference type="SAM" id="Coils"/>
    </source>
</evidence>
<keyword evidence="3" id="KW-1185">Reference proteome</keyword>
<dbReference type="Proteomes" id="UP000199225">
    <property type="component" value="Unassembled WGS sequence"/>
</dbReference>
<sequence length="231" mass="27195">MRNDIQPNERAYSTKEVAEELNIATPTVRKYGQVLERSGYEFFKNGTRRVFVQSDIEALQTIRDTEKSLEVIAIELVKQQKNRLTSDSTDIATADTYDMPIEDPHKMRELLVYISQELAASREMNAKLATDMEEMKETVGRLRQDHHAISSGIGNSTQKMNKLIDQQQKQYEEMLEEEKEKNDQLQKEIEDMRREQQEVWHAQEEFNSRLESKMTEQRSGFQKFMAFFTRK</sequence>
<feature type="coiled-coil region" evidence="1">
    <location>
        <begin position="118"/>
        <end position="205"/>
    </location>
</feature>
<dbReference type="OrthoDB" id="9429461at2"/>